<dbReference type="Proteomes" id="UP000031512">
    <property type="component" value="Unassembled WGS sequence"/>
</dbReference>
<dbReference type="EMBL" id="ACOU01000002">
    <property type="protein sequence ID" value="EKX74128.1"/>
    <property type="molecule type" value="Genomic_DNA"/>
</dbReference>
<feature type="chain" id="PRO_5003952525" description="Signal peptide-containing protein" evidence="1">
    <location>
        <begin position="19"/>
        <end position="398"/>
    </location>
</feature>
<evidence type="ECO:0000256" key="1">
    <source>
        <dbReference type="SAM" id="SignalP"/>
    </source>
</evidence>
<accession>L1LG44</accession>
<gene>
    <name evidence="2" type="ORF">BEWA_041660</name>
</gene>
<name>L1LG44_THEEQ</name>
<dbReference type="eggNOG" id="ENOG502TN8Q">
    <property type="taxonomic scope" value="Eukaryota"/>
</dbReference>
<proteinExistence type="predicted"/>
<dbReference type="AlphaFoldDB" id="L1LG44"/>
<dbReference type="InterPro" id="IPR007480">
    <property type="entry name" value="DUF529"/>
</dbReference>
<dbReference type="GeneID" id="15807576"/>
<reference evidence="2 3" key="1">
    <citation type="journal article" date="2012" name="BMC Genomics">
        <title>Comparative genomic analysis and phylogenetic position of Theileria equi.</title>
        <authorList>
            <person name="Kappmeyer L.S."/>
            <person name="Thiagarajan M."/>
            <person name="Herndon D.R."/>
            <person name="Ramsay J.D."/>
            <person name="Caler E."/>
            <person name="Djikeng A."/>
            <person name="Gillespie J.J."/>
            <person name="Lau A.O."/>
            <person name="Roalson E.H."/>
            <person name="Silva J.C."/>
            <person name="Silva M.G."/>
            <person name="Suarez C.E."/>
            <person name="Ueti M.W."/>
            <person name="Nene V.M."/>
            <person name="Mealey R.H."/>
            <person name="Knowles D.P."/>
            <person name="Brayton K.A."/>
        </authorList>
    </citation>
    <scope>NUCLEOTIDE SEQUENCE [LARGE SCALE GENOMIC DNA]</scope>
    <source>
        <strain evidence="2 3">WA</strain>
    </source>
</reference>
<evidence type="ECO:0000313" key="2">
    <source>
        <dbReference type="EMBL" id="EKX74128.1"/>
    </source>
</evidence>
<sequence>MALINFLFIFSVICKLGAECTWITLDLSLKETNSEVLVQDAEHYGIPFKIYAPRNGFDANAVVEGEAQLWKASSSGLKCLDVSLYFGNDNVSLAILSIMKGEVYSKYFVKVDKVWIPVHPQQWVAKMIKFSPAIARHIAARETPVESADEEEEEDYDDEDIISSISGFIGSAFEKVDKVISSVFNIESEPEPVVTLKEPVAAPKISVQEPLVLPKPSLVERIVGTSPGVKYEEEHVIYKAPKEGYKPQNYVGLDISKPNFELFMVEYNVSEVIGTKITPLYGNALVSVRDGASEPLWASKEGQDYCVAVWIHRKGDFAPLARLIIQKPDRVVILGYVKENGAWKLVGDSPYRMLYHSMHIADYTSEDLEKIKTGDLSSFSTNGALACFAVALIAFFYL</sequence>
<protein>
    <recommendedName>
        <fullName evidence="4">Signal peptide-containing protein</fullName>
    </recommendedName>
</protein>
<evidence type="ECO:0008006" key="4">
    <source>
        <dbReference type="Google" id="ProtNLM"/>
    </source>
</evidence>
<evidence type="ECO:0000313" key="3">
    <source>
        <dbReference type="Proteomes" id="UP000031512"/>
    </source>
</evidence>
<feature type="signal peptide" evidence="1">
    <location>
        <begin position="1"/>
        <end position="18"/>
    </location>
</feature>
<comment type="caution">
    <text evidence="2">The sequence shown here is derived from an EMBL/GenBank/DDBJ whole genome shotgun (WGS) entry which is preliminary data.</text>
</comment>
<dbReference type="RefSeq" id="XP_004833580.1">
    <property type="nucleotide sequence ID" value="XM_004833523.1"/>
</dbReference>
<dbReference type="Pfam" id="PF04385">
    <property type="entry name" value="FAINT"/>
    <property type="match status" value="1"/>
</dbReference>
<keyword evidence="3" id="KW-1185">Reference proteome</keyword>
<organism evidence="2 3">
    <name type="scientific">Theileria equi strain WA</name>
    <dbReference type="NCBI Taxonomy" id="1537102"/>
    <lineage>
        <taxon>Eukaryota</taxon>
        <taxon>Sar</taxon>
        <taxon>Alveolata</taxon>
        <taxon>Apicomplexa</taxon>
        <taxon>Aconoidasida</taxon>
        <taxon>Piroplasmida</taxon>
        <taxon>Theileriidae</taxon>
        <taxon>Theileria</taxon>
    </lineage>
</organism>
<dbReference type="KEGG" id="beq:BEWA_041660"/>
<dbReference type="VEuPathDB" id="PiroplasmaDB:BEWA_041660"/>
<keyword evidence="1" id="KW-0732">Signal</keyword>